<keyword evidence="2" id="KW-1185">Reference proteome</keyword>
<organism evidence="1 2">
    <name type="scientific">Dreissena polymorpha</name>
    <name type="common">Zebra mussel</name>
    <name type="synonym">Mytilus polymorpha</name>
    <dbReference type="NCBI Taxonomy" id="45954"/>
    <lineage>
        <taxon>Eukaryota</taxon>
        <taxon>Metazoa</taxon>
        <taxon>Spiralia</taxon>
        <taxon>Lophotrochozoa</taxon>
        <taxon>Mollusca</taxon>
        <taxon>Bivalvia</taxon>
        <taxon>Autobranchia</taxon>
        <taxon>Heteroconchia</taxon>
        <taxon>Euheterodonta</taxon>
        <taxon>Imparidentia</taxon>
        <taxon>Neoheterodontei</taxon>
        <taxon>Myida</taxon>
        <taxon>Dreissenoidea</taxon>
        <taxon>Dreissenidae</taxon>
        <taxon>Dreissena</taxon>
    </lineage>
</organism>
<dbReference type="Proteomes" id="UP000828390">
    <property type="component" value="Unassembled WGS sequence"/>
</dbReference>
<dbReference type="EMBL" id="JAIWYP010000007">
    <property type="protein sequence ID" value="KAH3791447.1"/>
    <property type="molecule type" value="Genomic_DNA"/>
</dbReference>
<proteinExistence type="predicted"/>
<comment type="caution">
    <text evidence="1">The sequence shown here is derived from an EMBL/GenBank/DDBJ whole genome shotgun (WGS) entry which is preliminary data.</text>
</comment>
<sequence>MWALLASCLADCDDWVPLGAGVVRTPVVREQMTEVHVLEAVQFMAEIKHFKCVSVHRC</sequence>
<gene>
    <name evidence="1" type="ORF">DPMN_144933</name>
</gene>
<evidence type="ECO:0000313" key="1">
    <source>
        <dbReference type="EMBL" id="KAH3791447.1"/>
    </source>
</evidence>
<reference evidence="1" key="1">
    <citation type="journal article" date="2019" name="bioRxiv">
        <title>The Genome of the Zebra Mussel, Dreissena polymorpha: A Resource for Invasive Species Research.</title>
        <authorList>
            <person name="McCartney M.A."/>
            <person name="Auch B."/>
            <person name="Kono T."/>
            <person name="Mallez S."/>
            <person name="Zhang Y."/>
            <person name="Obille A."/>
            <person name="Becker A."/>
            <person name="Abrahante J.E."/>
            <person name="Garbe J."/>
            <person name="Badalamenti J.P."/>
            <person name="Herman A."/>
            <person name="Mangelson H."/>
            <person name="Liachko I."/>
            <person name="Sullivan S."/>
            <person name="Sone E.D."/>
            <person name="Koren S."/>
            <person name="Silverstein K.A.T."/>
            <person name="Beckman K.B."/>
            <person name="Gohl D.M."/>
        </authorList>
    </citation>
    <scope>NUCLEOTIDE SEQUENCE</scope>
    <source>
        <strain evidence="1">Duluth1</strain>
        <tissue evidence="1">Whole animal</tissue>
    </source>
</reference>
<reference evidence="1" key="2">
    <citation type="submission" date="2020-11" db="EMBL/GenBank/DDBJ databases">
        <authorList>
            <person name="McCartney M.A."/>
            <person name="Auch B."/>
            <person name="Kono T."/>
            <person name="Mallez S."/>
            <person name="Becker A."/>
            <person name="Gohl D.M."/>
            <person name="Silverstein K.A.T."/>
            <person name="Koren S."/>
            <person name="Bechman K.B."/>
            <person name="Herman A."/>
            <person name="Abrahante J.E."/>
            <person name="Garbe J."/>
        </authorList>
    </citation>
    <scope>NUCLEOTIDE SEQUENCE</scope>
    <source>
        <strain evidence="1">Duluth1</strain>
        <tissue evidence="1">Whole animal</tissue>
    </source>
</reference>
<evidence type="ECO:0000313" key="2">
    <source>
        <dbReference type="Proteomes" id="UP000828390"/>
    </source>
</evidence>
<protein>
    <submittedName>
        <fullName evidence="1">Uncharacterized protein</fullName>
    </submittedName>
</protein>
<name>A0A9D4F8X2_DREPO</name>
<accession>A0A9D4F8X2</accession>
<dbReference type="AlphaFoldDB" id="A0A9D4F8X2"/>